<dbReference type="Pfam" id="PF20710">
    <property type="entry name" value="DUF6824"/>
    <property type="match status" value="2"/>
</dbReference>
<name>A0AAD2G788_9STRA</name>
<evidence type="ECO:0000313" key="3">
    <source>
        <dbReference type="Proteomes" id="UP001295423"/>
    </source>
</evidence>
<evidence type="ECO:0000259" key="1">
    <source>
        <dbReference type="Pfam" id="PF20710"/>
    </source>
</evidence>
<accession>A0AAD2G788</accession>
<keyword evidence="3" id="KW-1185">Reference proteome</keyword>
<comment type="caution">
    <text evidence="2">The sequence shown here is derived from an EMBL/GenBank/DDBJ whole genome shotgun (WGS) entry which is preliminary data.</text>
</comment>
<protein>
    <recommendedName>
        <fullName evidence="1">DUF6824 domain-containing protein</fullName>
    </recommendedName>
</protein>
<dbReference type="InterPro" id="IPR049227">
    <property type="entry name" value="DUF6824"/>
</dbReference>
<organism evidence="2 3">
    <name type="scientific">Cylindrotheca closterium</name>
    <dbReference type="NCBI Taxonomy" id="2856"/>
    <lineage>
        <taxon>Eukaryota</taxon>
        <taxon>Sar</taxon>
        <taxon>Stramenopiles</taxon>
        <taxon>Ochrophyta</taxon>
        <taxon>Bacillariophyta</taxon>
        <taxon>Bacillariophyceae</taxon>
        <taxon>Bacillariophycidae</taxon>
        <taxon>Bacillariales</taxon>
        <taxon>Bacillariaceae</taxon>
        <taxon>Cylindrotheca</taxon>
    </lineage>
</organism>
<sequence length="534" mass="60596">MLNHVPKEDGLPARVKQEKQEMDNLLSQALAKLTFEEREKHQEVLHGVKSNLVEDKRALDSALQELDGRLRNTKHCTSYEVAETLDAAYVSARSFRVMFLRANEYNAKAAADQMLRFFELKSNLFGTDKLVKDITIKDLGEGDIAYLKRSFVQLAGRDRSGRQVTVHLAGLLGNSESSYTIQNACRAQYYVFMKTLQSEESQIRGTVSIWYAIGSLQAKSRKGFFETFVSARALPQKKAAIHLCVDDITQSALANVVVKLMPADMRARMRMHYGSLTECKYQLSTYGILPESLPLDVHGNINFHRQLHWVESCIMEELFDRPSSPKALEAITVPNQNDVLFTGGQVANHVGNELFQALILDYSQTYDSGTGATKRQIISEVIVKIQEVGGRFLKPQGKGANKLWEEVPPEKLRKKIVQAFRNRRRRLDAFKNKATLISGEPLPPDVIFGRAPRNPGNELLQRLVKEHAEEYESLNRGLKLRVVEGIIKTIKDQGGRFLEPAPEKGRWVEVSVENARERTSTYFRNQRRSVKRGY</sequence>
<reference evidence="2" key="1">
    <citation type="submission" date="2023-08" db="EMBL/GenBank/DDBJ databases">
        <authorList>
            <person name="Audoor S."/>
            <person name="Bilcke G."/>
        </authorList>
    </citation>
    <scope>NUCLEOTIDE SEQUENCE</scope>
</reference>
<gene>
    <name evidence="2" type="ORF">CYCCA115_LOCUS21134</name>
</gene>
<dbReference type="Proteomes" id="UP001295423">
    <property type="component" value="Unassembled WGS sequence"/>
</dbReference>
<evidence type="ECO:0000313" key="2">
    <source>
        <dbReference type="EMBL" id="CAJ1965481.1"/>
    </source>
</evidence>
<dbReference type="Gene3D" id="3.40.525.10">
    <property type="entry name" value="CRAL-TRIO lipid binding domain"/>
    <property type="match status" value="1"/>
</dbReference>
<feature type="domain" description="DUF6824" evidence="1">
    <location>
        <begin position="338"/>
        <end position="422"/>
    </location>
</feature>
<dbReference type="InterPro" id="IPR036865">
    <property type="entry name" value="CRAL-TRIO_dom_sf"/>
</dbReference>
<dbReference type="AlphaFoldDB" id="A0AAD2G788"/>
<feature type="domain" description="DUF6824" evidence="1">
    <location>
        <begin position="445"/>
        <end position="525"/>
    </location>
</feature>
<proteinExistence type="predicted"/>
<dbReference type="EMBL" id="CAKOGP040002203">
    <property type="protein sequence ID" value="CAJ1965481.1"/>
    <property type="molecule type" value="Genomic_DNA"/>
</dbReference>